<dbReference type="Gene3D" id="3.90.79.10">
    <property type="entry name" value="Nucleoside Triphosphate Pyrophosphohydrolase"/>
    <property type="match status" value="1"/>
</dbReference>
<dbReference type="GO" id="GO:0006754">
    <property type="term" value="P:ATP biosynthetic process"/>
    <property type="evidence" value="ECO:0007669"/>
    <property type="project" value="TreeGrafter"/>
</dbReference>
<keyword evidence="5" id="KW-1185">Reference proteome</keyword>
<sequence length="235" mass="26442">MFSFRRQRPPPPPLRFSQWSSPGIVSCGYACEDFMVGVGMVVIQPSTGKMIIVEETKKHYCFLPRGRKDLGETLQQAAVREAYEESGYQVEHFPLFKHNHQPAPPNDQEAYGRPDTEPIYMTVDTWGPKVRRGQVIDVGGEYFISWFVGQIPANAVHHEGVGMPDEQNYKSHLVTFEEALHCLGDTEKAVVRYAHHVYKKHLHALEMLALEQLEGEGDERTAVESNGGSPQSSSS</sequence>
<evidence type="ECO:0000259" key="3">
    <source>
        <dbReference type="PROSITE" id="PS51462"/>
    </source>
</evidence>
<dbReference type="AlphaFoldDB" id="A0A9P5PXN3"/>
<dbReference type="PROSITE" id="PS51462">
    <property type="entry name" value="NUDIX"/>
    <property type="match status" value="1"/>
</dbReference>
<dbReference type="InterPro" id="IPR015797">
    <property type="entry name" value="NUDIX_hydrolase-like_dom_sf"/>
</dbReference>
<dbReference type="PROSITE" id="PS00893">
    <property type="entry name" value="NUDIX_BOX"/>
    <property type="match status" value="1"/>
</dbReference>
<proteinExistence type="predicted"/>
<gene>
    <name evidence="4" type="ORF">BDP27DRAFT_1316976</name>
</gene>
<organism evidence="4 5">
    <name type="scientific">Rhodocollybia butyracea</name>
    <dbReference type="NCBI Taxonomy" id="206335"/>
    <lineage>
        <taxon>Eukaryota</taxon>
        <taxon>Fungi</taxon>
        <taxon>Dikarya</taxon>
        <taxon>Basidiomycota</taxon>
        <taxon>Agaricomycotina</taxon>
        <taxon>Agaricomycetes</taxon>
        <taxon>Agaricomycetidae</taxon>
        <taxon>Agaricales</taxon>
        <taxon>Marasmiineae</taxon>
        <taxon>Omphalotaceae</taxon>
        <taxon>Rhodocollybia</taxon>
    </lineage>
</organism>
<accession>A0A9P5PXN3</accession>
<dbReference type="PROSITE" id="PS51257">
    <property type="entry name" value="PROKAR_LIPOPROTEIN"/>
    <property type="match status" value="1"/>
</dbReference>
<evidence type="ECO:0000256" key="2">
    <source>
        <dbReference type="SAM" id="MobiDB-lite"/>
    </source>
</evidence>
<dbReference type="InterPro" id="IPR020084">
    <property type="entry name" value="NUDIX_hydrolase_CS"/>
</dbReference>
<dbReference type="EMBL" id="JADNRY010000013">
    <property type="protein sequence ID" value="KAF9074376.1"/>
    <property type="molecule type" value="Genomic_DNA"/>
</dbReference>
<dbReference type="GO" id="GO:0006167">
    <property type="term" value="P:AMP biosynthetic process"/>
    <property type="evidence" value="ECO:0007669"/>
    <property type="project" value="TreeGrafter"/>
</dbReference>
<dbReference type="PANTHER" id="PTHR21340:SF0">
    <property type="entry name" value="BIS(5'-NUCLEOSYL)-TETRAPHOSPHATASE [ASYMMETRICAL]"/>
    <property type="match status" value="1"/>
</dbReference>
<evidence type="ECO:0000313" key="4">
    <source>
        <dbReference type="EMBL" id="KAF9074376.1"/>
    </source>
</evidence>
<dbReference type="Pfam" id="PF00293">
    <property type="entry name" value="NUDIX"/>
    <property type="match status" value="1"/>
</dbReference>
<reference evidence="4" key="1">
    <citation type="submission" date="2020-11" db="EMBL/GenBank/DDBJ databases">
        <authorList>
            <consortium name="DOE Joint Genome Institute"/>
            <person name="Ahrendt S."/>
            <person name="Riley R."/>
            <person name="Andreopoulos W."/>
            <person name="Labutti K."/>
            <person name="Pangilinan J."/>
            <person name="Ruiz-Duenas F.J."/>
            <person name="Barrasa J.M."/>
            <person name="Sanchez-Garcia M."/>
            <person name="Camarero S."/>
            <person name="Miyauchi S."/>
            <person name="Serrano A."/>
            <person name="Linde D."/>
            <person name="Babiker R."/>
            <person name="Drula E."/>
            <person name="Ayuso-Fernandez I."/>
            <person name="Pacheco R."/>
            <person name="Padilla G."/>
            <person name="Ferreira P."/>
            <person name="Barriuso J."/>
            <person name="Kellner H."/>
            <person name="Castanera R."/>
            <person name="Alfaro M."/>
            <person name="Ramirez L."/>
            <person name="Pisabarro A.G."/>
            <person name="Kuo A."/>
            <person name="Tritt A."/>
            <person name="Lipzen A."/>
            <person name="He G."/>
            <person name="Yan M."/>
            <person name="Ng V."/>
            <person name="Cullen D."/>
            <person name="Martin F."/>
            <person name="Rosso M.-N."/>
            <person name="Henrissat B."/>
            <person name="Hibbett D."/>
            <person name="Martinez A.T."/>
            <person name="Grigoriev I.V."/>
        </authorList>
    </citation>
    <scope>NUCLEOTIDE SEQUENCE</scope>
    <source>
        <strain evidence="4">AH 40177</strain>
    </source>
</reference>
<dbReference type="InterPro" id="IPR000086">
    <property type="entry name" value="NUDIX_hydrolase_dom"/>
</dbReference>
<dbReference type="InterPro" id="IPR051325">
    <property type="entry name" value="Nudix_hydrolase_domain"/>
</dbReference>
<dbReference type="CDD" id="cd02883">
    <property type="entry name" value="NUDIX_Hydrolase"/>
    <property type="match status" value="1"/>
</dbReference>
<feature type="compositionally biased region" description="Low complexity" evidence="2">
    <location>
        <begin position="225"/>
        <end position="235"/>
    </location>
</feature>
<comment type="caution">
    <text evidence="4">The sequence shown here is derived from an EMBL/GenBank/DDBJ whole genome shotgun (WGS) entry which is preliminary data.</text>
</comment>
<dbReference type="Proteomes" id="UP000772434">
    <property type="component" value="Unassembled WGS sequence"/>
</dbReference>
<dbReference type="OrthoDB" id="276276at2759"/>
<feature type="region of interest" description="Disordered" evidence="2">
    <location>
        <begin position="215"/>
        <end position="235"/>
    </location>
</feature>
<dbReference type="SUPFAM" id="SSF55811">
    <property type="entry name" value="Nudix"/>
    <property type="match status" value="1"/>
</dbReference>
<feature type="domain" description="Nudix hydrolase" evidence="3">
    <location>
        <begin position="33"/>
        <end position="199"/>
    </location>
</feature>
<keyword evidence="1" id="KW-0378">Hydrolase</keyword>
<dbReference type="PANTHER" id="PTHR21340">
    <property type="entry name" value="DIADENOSINE 5,5-P1,P4-TETRAPHOSPHATE PYROPHOSPHOHYDROLASE MUTT"/>
    <property type="match status" value="1"/>
</dbReference>
<protein>
    <recommendedName>
        <fullName evidence="3">Nudix hydrolase domain-containing protein</fullName>
    </recommendedName>
</protein>
<evidence type="ECO:0000313" key="5">
    <source>
        <dbReference type="Proteomes" id="UP000772434"/>
    </source>
</evidence>
<dbReference type="GO" id="GO:0004081">
    <property type="term" value="F:bis(5'-nucleosyl)-tetraphosphatase (asymmetrical) activity"/>
    <property type="evidence" value="ECO:0007669"/>
    <property type="project" value="TreeGrafter"/>
</dbReference>
<name>A0A9P5PXN3_9AGAR</name>
<evidence type="ECO:0000256" key="1">
    <source>
        <dbReference type="ARBA" id="ARBA00022801"/>
    </source>
</evidence>